<protein>
    <submittedName>
        <fullName evidence="4">Uncharacterized N-acetyltransferase YjaB</fullName>
        <ecNumber evidence="4">2.3.1.-</ecNumber>
    </submittedName>
</protein>
<dbReference type="InterPro" id="IPR016181">
    <property type="entry name" value="Acyl_CoA_acyltransferase"/>
</dbReference>
<dbReference type="AlphaFoldDB" id="A0A379ZFH8"/>
<name>A0A379ZFH8_9GAMM</name>
<organism evidence="4 5">
    <name type="scientific">Serratia quinivorans</name>
    <dbReference type="NCBI Taxonomy" id="137545"/>
    <lineage>
        <taxon>Bacteria</taxon>
        <taxon>Pseudomonadati</taxon>
        <taxon>Pseudomonadota</taxon>
        <taxon>Gammaproteobacteria</taxon>
        <taxon>Enterobacterales</taxon>
        <taxon>Yersiniaceae</taxon>
        <taxon>Serratia</taxon>
    </lineage>
</organism>
<dbReference type="SUPFAM" id="SSF55729">
    <property type="entry name" value="Acyl-CoA N-acyltransferases (Nat)"/>
    <property type="match status" value="1"/>
</dbReference>
<dbReference type="PANTHER" id="PTHR43800:SF1">
    <property type="entry name" value="PEPTIDYL-LYSINE N-ACETYLTRANSFERASE YJAB"/>
    <property type="match status" value="1"/>
</dbReference>
<feature type="domain" description="N-acetyltransferase" evidence="3">
    <location>
        <begin position="8"/>
        <end position="151"/>
    </location>
</feature>
<dbReference type="GO" id="GO:0016747">
    <property type="term" value="F:acyltransferase activity, transferring groups other than amino-acyl groups"/>
    <property type="evidence" value="ECO:0007669"/>
    <property type="project" value="InterPro"/>
</dbReference>
<reference evidence="4 5" key="1">
    <citation type="submission" date="2018-06" db="EMBL/GenBank/DDBJ databases">
        <authorList>
            <consortium name="Pathogen Informatics"/>
            <person name="Doyle S."/>
        </authorList>
    </citation>
    <scope>NUCLEOTIDE SEQUENCE [LARGE SCALE GENOMIC DNA]</scope>
    <source>
        <strain evidence="4 5">NCTC11544</strain>
    </source>
</reference>
<evidence type="ECO:0000256" key="1">
    <source>
        <dbReference type="ARBA" id="ARBA00022679"/>
    </source>
</evidence>
<dbReference type="RefSeq" id="WP_012004536.1">
    <property type="nucleotide sequence ID" value="NZ_CAMIRW010000006.1"/>
</dbReference>
<sequence>MPLLPKAVAIHPCGPADLPRLMALWLPSTIAAHPFVKESYWRESATLVRENYLPRAHSWAYWHEGEIVGFISVLDQRFIGALFVEQAFHGRGVGQALMAHVQQRYPQLSLEVYQENLRACAFYHKQGFQVTQRLLNEETQAHTLLMNWAASV</sequence>
<evidence type="ECO:0000259" key="3">
    <source>
        <dbReference type="PROSITE" id="PS51186"/>
    </source>
</evidence>
<dbReference type="InterPro" id="IPR000182">
    <property type="entry name" value="GNAT_dom"/>
</dbReference>
<dbReference type="Gene3D" id="3.40.630.30">
    <property type="match status" value="1"/>
</dbReference>
<dbReference type="Pfam" id="PF00583">
    <property type="entry name" value="Acetyltransf_1"/>
    <property type="match status" value="1"/>
</dbReference>
<dbReference type="EC" id="2.3.1.-" evidence="4"/>
<dbReference type="PANTHER" id="PTHR43800">
    <property type="entry name" value="PEPTIDYL-LYSINE N-ACETYLTRANSFERASE YJAB"/>
    <property type="match status" value="1"/>
</dbReference>
<gene>
    <name evidence="4" type="primary">yjaB_2</name>
    <name evidence="4" type="ORF">NCTC11544_02234</name>
</gene>
<dbReference type="Proteomes" id="UP000255529">
    <property type="component" value="Unassembled WGS sequence"/>
</dbReference>
<dbReference type="PROSITE" id="PS51186">
    <property type="entry name" value="GNAT"/>
    <property type="match status" value="1"/>
</dbReference>
<accession>A0A379ZFH8</accession>
<evidence type="ECO:0000313" key="5">
    <source>
        <dbReference type="Proteomes" id="UP000255529"/>
    </source>
</evidence>
<keyword evidence="1 4" id="KW-0808">Transferase</keyword>
<keyword evidence="2 4" id="KW-0012">Acyltransferase</keyword>
<evidence type="ECO:0000313" key="4">
    <source>
        <dbReference type="EMBL" id="SUI61087.1"/>
    </source>
</evidence>
<dbReference type="NCBIfam" id="NF007853">
    <property type="entry name" value="PRK10562.1"/>
    <property type="match status" value="1"/>
</dbReference>
<evidence type="ECO:0000256" key="2">
    <source>
        <dbReference type="ARBA" id="ARBA00023315"/>
    </source>
</evidence>
<dbReference type="EMBL" id="UGYN01000002">
    <property type="protein sequence ID" value="SUI61087.1"/>
    <property type="molecule type" value="Genomic_DNA"/>
</dbReference>
<dbReference type="CDD" id="cd04301">
    <property type="entry name" value="NAT_SF"/>
    <property type="match status" value="1"/>
</dbReference>
<proteinExistence type="predicted"/>